<reference evidence="1 2" key="1">
    <citation type="journal article" name="Sci. Rep.">
        <title>Genome-scale phylogenetic analyses confirm Olpidium as the closest living zoosporic fungus to the non-flagellated, terrestrial fungi.</title>
        <authorList>
            <person name="Chang Y."/>
            <person name="Rochon D."/>
            <person name="Sekimoto S."/>
            <person name="Wang Y."/>
            <person name="Chovatia M."/>
            <person name="Sandor L."/>
            <person name="Salamov A."/>
            <person name="Grigoriev I.V."/>
            <person name="Stajich J.E."/>
            <person name="Spatafora J.W."/>
        </authorList>
    </citation>
    <scope>NUCLEOTIDE SEQUENCE [LARGE SCALE GENOMIC DNA]</scope>
    <source>
        <strain evidence="1">S191</strain>
    </source>
</reference>
<proteinExistence type="predicted"/>
<dbReference type="AlphaFoldDB" id="A0A8H7ZQL4"/>
<feature type="non-terminal residue" evidence="1">
    <location>
        <position position="250"/>
    </location>
</feature>
<dbReference type="EMBL" id="JAEFCI010009814">
    <property type="protein sequence ID" value="KAG5457587.1"/>
    <property type="molecule type" value="Genomic_DNA"/>
</dbReference>
<keyword evidence="2" id="KW-1185">Reference proteome</keyword>
<name>A0A8H7ZQL4_9FUNG</name>
<gene>
    <name evidence="1" type="ORF">BJ554DRAFT_2357</name>
</gene>
<sequence length="250" mass="27329">MMCSAGRVIINVLLPGGGASVSGLLTSPHLWREQPTMQQLCPLSLRSDHRRARRVYRARLVRRRRARPPPLPLAVAPHRRRAAKPPRTPPRRLPRGRLACLRIFPPASRSPFPAELASPSRLSFSPEVVAAPHFAAAAPAHCRRHTASAAHPIGAFAAPSPLRVHRHRRRGSFSAELALACHRPGRAAARFAPQSRFASPRCHGVFCWTQVAGAGGAFGNLPRATPRRRVFAFWPGLSPAVAEKLAHAIF</sequence>
<organism evidence="1 2">
    <name type="scientific">Olpidium bornovanus</name>
    <dbReference type="NCBI Taxonomy" id="278681"/>
    <lineage>
        <taxon>Eukaryota</taxon>
        <taxon>Fungi</taxon>
        <taxon>Fungi incertae sedis</taxon>
        <taxon>Olpidiomycota</taxon>
        <taxon>Olpidiomycotina</taxon>
        <taxon>Olpidiomycetes</taxon>
        <taxon>Olpidiales</taxon>
        <taxon>Olpidiaceae</taxon>
        <taxon>Olpidium</taxon>
    </lineage>
</organism>
<accession>A0A8H7ZQL4</accession>
<evidence type="ECO:0000313" key="1">
    <source>
        <dbReference type="EMBL" id="KAG5457587.1"/>
    </source>
</evidence>
<dbReference type="Proteomes" id="UP000673691">
    <property type="component" value="Unassembled WGS sequence"/>
</dbReference>
<protein>
    <submittedName>
        <fullName evidence="1">Uncharacterized protein</fullName>
    </submittedName>
</protein>
<evidence type="ECO:0000313" key="2">
    <source>
        <dbReference type="Proteomes" id="UP000673691"/>
    </source>
</evidence>
<comment type="caution">
    <text evidence="1">The sequence shown here is derived from an EMBL/GenBank/DDBJ whole genome shotgun (WGS) entry which is preliminary data.</text>
</comment>